<name>D7E3E7_NOSA0</name>
<dbReference type="Proteomes" id="UP000001511">
    <property type="component" value="Chromosome"/>
</dbReference>
<keyword evidence="1" id="KW-0030">Aminoacyl-tRNA synthetase</keyword>
<dbReference type="HOGENOM" id="CLU_2451672_0_0_3"/>
<dbReference type="EMBL" id="CP002059">
    <property type="protein sequence ID" value="ADI63570.1"/>
    <property type="molecule type" value="Genomic_DNA"/>
</dbReference>
<dbReference type="KEGG" id="naz:Aazo_1286"/>
<sequence>MANFLSEMNSTRNRLAHRSGFKFTFDDGFAFVQSAARAGADFSDDTIPTDKKNAEEWYRVDAIIQEVFQNTAQELAFVIEDNGSQFEFS</sequence>
<gene>
    <name evidence="1" type="ordered locus">Aazo_1286</name>
</gene>
<accession>D7E3E7</accession>
<protein>
    <submittedName>
        <fullName evidence="1">Glycyl-tRNA synthetase alpha subunit</fullName>
    </submittedName>
</protein>
<organism evidence="1 2">
    <name type="scientific">Nostoc azollae (strain 0708)</name>
    <name type="common">Anabaena azollae (strain 0708)</name>
    <dbReference type="NCBI Taxonomy" id="551115"/>
    <lineage>
        <taxon>Bacteria</taxon>
        <taxon>Bacillati</taxon>
        <taxon>Cyanobacteriota</taxon>
        <taxon>Cyanophyceae</taxon>
        <taxon>Nostocales</taxon>
        <taxon>Nostocaceae</taxon>
        <taxon>Trichormus</taxon>
    </lineage>
</organism>
<keyword evidence="1" id="KW-0436">Ligase</keyword>
<keyword evidence="2" id="KW-1185">Reference proteome</keyword>
<evidence type="ECO:0000313" key="2">
    <source>
        <dbReference type="Proteomes" id="UP000001511"/>
    </source>
</evidence>
<evidence type="ECO:0000313" key="1">
    <source>
        <dbReference type="EMBL" id="ADI63570.1"/>
    </source>
</evidence>
<dbReference type="OrthoDB" id="6401736at2"/>
<dbReference type="AlphaFoldDB" id="D7E3E7"/>
<reference evidence="1 2" key="1">
    <citation type="journal article" date="2010" name="PLoS ONE">
        <title>Genome erosion in a nitrogen-fixing vertically transmitted endosymbiotic multicellular cyanobacterium.</title>
        <authorList>
            <person name="Ran L."/>
            <person name="Larsson J."/>
            <person name="Vigil-Stenman T."/>
            <person name="Nylander J.A."/>
            <person name="Ininbergs K."/>
            <person name="Zheng W.W."/>
            <person name="Lapidus A."/>
            <person name="Lowry S."/>
            <person name="Haselkorn R."/>
            <person name="Bergman B."/>
        </authorList>
    </citation>
    <scope>NUCLEOTIDE SEQUENCE [LARGE SCALE GENOMIC DNA]</scope>
    <source>
        <strain evidence="1 2">0708</strain>
    </source>
</reference>
<dbReference type="GO" id="GO:0004812">
    <property type="term" value="F:aminoacyl-tRNA ligase activity"/>
    <property type="evidence" value="ECO:0007669"/>
    <property type="project" value="UniProtKB-KW"/>
</dbReference>
<proteinExistence type="predicted"/>